<keyword evidence="16" id="KW-1185">Reference proteome</keyword>
<evidence type="ECO:0000256" key="13">
    <source>
        <dbReference type="HAMAP-Rule" id="MF_00409"/>
    </source>
</evidence>
<keyword evidence="8 13" id="KW-0547">Nucleotide-binding</keyword>
<keyword evidence="10 13" id="KW-0067">ATP-binding</keyword>
<dbReference type="InterPro" id="IPR027417">
    <property type="entry name" value="P-loop_NTPase"/>
</dbReference>
<evidence type="ECO:0000256" key="9">
    <source>
        <dbReference type="ARBA" id="ARBA00022777"/>
    </source>
</evidence>
<dbReference type="Pfam" id="PF02606">
    <property type="entry name" value="LpxK"/>
    <property type="match status" value="1"/>
</dbReference>
<comment type="catalytic activity">
    <reaction evidence="13">
        <text>a lipid A disaccharide + ATP = a lipid IVA + ADP + H(+)</text>
        <dbReference type="Rhea" id="RHEA:67840"/>
        <dbReference type="ChEBI" id="CHEBI:15378"/>
        <dbReference type="ChEBI" id="CHEBI:30616"/>
        <dbReference type="ChEBI" id="CHEBI:176343"/>
        <dbReference type="ChEBI" id="CHEBI:176425"/>
        <dbReference type="ChEBI" id="CHEBI:456216"/>
        <dbReference type="EC" id="2.7.1.130"/>
    </reaction>
</comment>
<comment type="similarity">
    <text evidence="13">Belongs to the LpxK family.</text>
</comment>
<evidence type="ECO:0000256" key="7">
    <source>
        <dbReference type="ARBA" id="ARBA00022679"/>
    </source>
</evidence>
<comment type="pathway">
    <text evidence="2 13">Glycolipid biosynthesis; lipid IV(A) biosynthesis; lipid IV(A) from (3R)-3-hydroxytetradecanoyl-[acyl-carrier-protein] and UDP-N-acetyl-alpha-D-glucosamine: step 6/6.</text>
</comment>
<dbReference type="STRING" id="1517416.IDAT_02695"/>
<dbReference type="HAMAP" id="MF_00409">
    <property type="entry name" value="LpxK"/>
    <property type="match status" value="1"/>
</dbReference>
<evidence type="ECO:0000256" key="11">
    <source>
        <dbReference type="ARBA" id="ARBA00023098"/>
    </source>
</evidence>
<keyword evidence="7 13" id="KW-0808">Transferase</keyword>
<sequence>MRLQRAWYQSRAPLWLWLLWPLQLLFVALSGLRRLRFRYFPAKPLPVPVIVVGNISVGGTGKTPVTLALVDYLKAQGERPGIISRGYGGRGPFPYSVTAQSDAQRCGDEPLLLARRTQVPMVVAPDRYQAALWLLQQAPSTTVIISDDGLQHYALPRQFEIAVIDGQRGVGNGWRLPMGPLREAPARLQSVDAVITNGKLNNSLPCAVQPYQMVLQAQRWRRLSDDMPVDKLPEGKTLVVAGIGHPERFFATVGTLEKRDFTTRAFADHHAFSDADYAAVSNYDVVLMTEKDATKWRGNPAQACYYLPVKAQLPEAFWQQLQQALRNARYDA</sequence>
<evidence type="ECO:0000256" key="12">
    <source>
        <dbReference type="ARBA" id="ARBA00029757"/>
    </source>
</evidence>
<comment type="function">
    <text evidence="1 13">Transfers the gamma-phosphate of ATP to the 4'-position of a tetraacyldisaccharide 1-phosphate intermediate (termed DS-1-P) to form tetraacyldisaccharide 1,4'-bis-phosphate (lipid IVA).</text>
</comment>
<dbReference type="GO" id="GO:0005524">
    <property type="term" value="F:ATP binding"/>
    <property type="evidence" value="ECO:0007669"/>
    <property type="project" value="UniProtKB-UniRule"/>
</dbReference>
<evidence type="ECO:0000256" key="8">
    <source>
        <dbReference type="ARBA" id="ARBA00022741"/>
    </source>
</evidence>
<protein>
    <recommendedName>
        <fullName evidence="4 13">Tetraacyldisaccharide 4'-kinase</fullName>
        <ecNumber evidence="3 13">2.7.1.130</ecNumber>
    </recommendedName>
    <alternativeName>
        <fullName evidence="12 13">Lipid A 4'-kinase</fullName>
    </alternativeName>
</protein>
<evidence type="ECO:0000256" key="1">
    <source>
        <dbReference type="ARBA" id="ARBA00002274"/>
    </source>
</evidence>
<keyword evidence="14" id="KW-1133">Transmembrane helix</keyword>
<dbReference type="SUPFAM" id="SSF52540">
    <property type="entry name" value="P-loop containing nucleoside triphosphate hydrolases"/>
    <property type="match status" value="1"/>
</dbReference>
<keyword evidence="11 13" id="KW-0443">Lipid metabolism</keyword>
<keyword evidence="6 13" id="KW-0441">Lipid A biosynthesis</keyword>
<proteinExistence type="inferred from homology"/>
<keyword evidence="5 13" id="KW-0444">Lipid biosynthesis</keyword>
<evidence type="ECO:0000256" key="14">
    <source>
        <dbReference type="SAM" id="Phobius"/>
    </source>
</evidence>
<feature type="binding site" evidence="13">
    <location>
        <begin position="56"/>
        <end position="63"/>
    </location>
    <ligand>
        <name>ATP</name>
        <dbReference type="ChEBI" id="CHEBI:30616"/>
    </ligand>
</feature>
<evidence type="ECO:0000256" key="3">
    <source>
        <dbReference type="ARBA" id="ARBA00012071"/>
    </source>
</evidence>
<dbReference type="PANTHER" id="PTHR42724">
    <property type="entry name" value="TETRAACYLDISACCHARIDE 4'-KINASE"/>
    <property type="match status" value="1"/>
</dbReference>
<dbReference type="NCBIfam" id="TIGR00682">
    <property type="entry name" value="lpxK"/>
    <property type="match status" value="1"/>
</dbReference>
<dbReference type="PANTHER" id="PTHR42724:SF1">
    <property type="entry name" value="TETRAACYLDISACCHARIDE 4'-KINASE, MITOCHONDRIAL-RELATED"/>
    <property type="match status" value="1"/>
</dbReference>
<evidence type="ECO:0000256" key="5">
    <source>
        <dbReference type="ARBA" id="ARBA00022516"/>
    </source>
</evidence>
<gene>
    <name evidence="13" type="primary">lpxK</name>
    <name evidence="15" type="ORF">IDAT_02695</name>
</gene>
<dbReference type="GO" id="GO:0009245">
    <property type="term" value="P:lipid A biosynthetic process"/>
    <property type="evidence" value="ECO:0007669"/>
    <property type="project" value="UniProtKB-UniRule"/>
</dbReference>
<keyword evidence="9 13" id="KW-0418">Kinase</keyword>
<reference evidence="15 16" key="1">
    <citation type="submission" date="2014-06" db="EMBL/GenBank/DDBJ databases">
        <title>Draft genome sequence of Idiomarina sp. MCCC 1A10513.</title>
        <authorList>
            <person name="Du J."/>
            <person name="Lai Q."/>
            <person name="Shao Z."/>
        </authorList>
    </citation>
    <scope>NUCLEOTIDE SEQUENCE [LARGE SCALE GENOMIC DNA]</scope>
    <source>
        <strain evidence="15 16">MCCC 1A10513</strain>
    </source>
</reference>
<dbReference type="EC" id="2.7.1.130" evidence="3 13"/>
<organism evidence="15 16">
    <name type="scientific">Pseudidiomarina atlantica</name>
    <dbReference type="NCBI Taxonomy" id="1517416"/>
    <lineage>
        <taxon>Bacteria</taxon>
        <taxon>Pseudomonadati</taxon>
        <taxon>Pseudomonadota</taxon>
        <taxon>Gammaproteobacteria</taxon>
        <taxon>Alteromonadales</taxon>
        <taxon>Idiomarinaceae</taxon>
        <taxon>Pseudidiomarina</taxon>
    </lineage>
</organism>
<dbReference type="AlphaFoldDB" id="A0A094IS95"/>
<accession>A0A094IS95</accession>
<evidence type="ECO:0000256" key="2">
    <source>
        <dbReference type="ARBA" id="ARBA00004870"/>
    </source>
</evidence>
<comment type="caution">
    <text evidence="15">The sequence shown here is derived from an EMBL/GenBank/DDBJ whole genome shotgun (WGS) entry which is preliminary data.</text>
</comment>
<dbReference type="OrthoDB" id="9766423at2"/>
<evidence type="ECO:0000256" key="6">
    <source>
        <dbReference type="ARBA" id="ARBA00022556"/>
    </source>
</evidence>
<keyword evidence="14" id="KW-0472">Membrane</keyword>
<feature type="transmembrane region" description="Helical" evidence="14">
    <location>
        <begin position="12"/>
        <end position="32"/>
    </location>
</feature>
<keyword evidence="14" id="KW-0812">Transmembrane</keyword>
<evidence type="ECO:0000256" key="10">
    <source>
        <dbReference type="ARBA" id="ARBA00022840"/>
    </source>
</evidence>
<dbReference type="InterPro" id="IPR003758">
    <property type="entry name" value="LpxK"/>
</dbReference>
<dbReference type="EMBL" id="JPIN01000001">
    <property type="protein sequence ID" value="KFZ30007.1"/>
    <property type="molecule type" value="Genomic_DNA"/>
</dbReference>
<dbReference type="CDD" id="cd01983">
    <property type="entry name" value="SIMIBI"/>
    <property type="match status" value="1"/>
</dbReference>
<evidence type="ECO:0000313" key="15">
    <source>
        <dbReference type="EMBL" id="KFZ30007.1"/>
    </source>
</evidence>
<dbReference type="UniPathway" id="UPA00359">
    <property type="reaction ID" value="UER00482"/>
</dbReference>
<dbReference type="GO" id="GO:0009244">
    <property type="term" value="P:lipopolysaccharide core region biosynthetic process"/>
    <property type="evidence" value="ECO:0007669"/>
    <property type="project" value="TreeGrafter"/>
</dbReference>
<dbReference type="GO" id="GO:0005886">
    <property type="term" value="C:plasma membrane"/>
    <property type="evidence" value="ECO:0007669"/>
    <property type="project" value="TreeGrafter"/>
</dbReference>
<dbReference type="GO" id="GO:0009029">
    <property type="term" value="F:lipid-A 4'-kinase activity"/>
    <property type="evidence" value="ECO:0007669"/>
    <property type="project" value="UniProtKB-UniRule"/>
</dbReference>
<dbReference type="eggNOG" id="COG1663">
    <property type="taxonomic scope" value="Bacteria"/>
</dbReference>
<dbReference type="Proteomes" id="UP000053718">
    <property type="component" value="Unassembled WGS sequence"/>
</dbReference>
<evidence type="ECO:0000256" key="4">
    <source>
        <dbReference type="ARBA" id="ARBA00016436"/>
    </source>
</evidence>
<evidence type="ECO:0000313" key="16">
    <source>
        <dbReference type="Proteomes" id="UP000053718"/>
    </source>
</evidence>
<dbReference type="RefSeq" id="WP_034730080.1">
    <property type="nucleotide sequence ID" value="NZ_JPIN01000001.1"/>
</dbReference>
<name>A0A094IS95_9GAMM</name>